<dbReference type="GO" id="GO:0005615">
    <property type="term" value="C:extracellular space"/>
    <property type="evidence" value="ECO:0007669"/>
    <property type="project" value="InterPro"/>
</dbReference>
<evidence type="ECO:0000256" key="2">
    <source>
        <dbReference type="SAM" id="MobiDB-lite"/>
    </source>
</evidence>
<evidence type="ECO:0000313" key="6">
    <source>
        <dbReference type="Proteomes" id="UP000473091"/>
    </source>
</evidence>
<dbReference type="PANTHER" id="PTHR11461:SF211">
    <property type="entry name" value="GH10112P-RELATED"/>
    <property type="match status" value="1"/>
</dbReference>
<accession>A0A6M0LH66</accession>
<evidence type="ECO:0000259" key="4">
    <source>
        <dbReference type="SMART" id="SM00093"/>
    </source>
</evidence>
<evidence type="ECO:0000256" key="3">
    <source>
        <dbReference type="SAM" id="SignalP"/>
    </source>
</evidence>
<reference evidence="5 6" key="2">
    <citation type="submission" date="2020-03" db="EMBL/GenBank/DDBJ databases">
        <title>Investigating the evolutionary divergence of the Butyrivibrio group.</title>
        <authorList>
            <person name="Skvortsov T."/>
            <person name="Santos F.G."/>
            <person name="Ting K.S."/>
            <person name="Creevey C.J."/>
        </authorList>
    </citation>
    <scope>NUCLEOTIDE SEQUENCE [LARGE SCALE GENOMIC DNA]</scope>
    <source>
        <strain evidence="5 6">MZ8</strain>
    </source>
</reference>
<dbReference type="PANTHER" id="PTHR11461">
    <property type="entry name" value="SERINE PROTEASE INHIBITOR, SERPIN"/>
    <property type="match status" value="1"/>
</dbReference>
<evidence type="ECO:0000313" key="5">
    <source>
        <dbReference type="EMBL" id="NEX01894.1"/>
    </source>
</evidence>
<keyword evidence="3" id="KW-0732">Signal</keyword>
<dbReference type="GO" id="GO:0004867">
    <property type="term" value="F:serine-type endopeptidase inhibitor activity"/>
    <property type="evidence" value="ECO:0007669"/>
    <property type="project" value="InterPro"/>
</dbReference>
<feature type="chain" id="PRO_5026685566" description="Serpin domain-containing protein" evidence="3">
    <location>
        <begin position="22"/>
        <end position="442"/>
    </location>
</feature>
<dbReference type="SMART" id="SM00093">
    <property type="entry name" value="SERPIN"/>
    <property type="match status" value="1"/>
</dbReference>
<organism evidence="5 6">
    <name type="scientific">Pseudobutyrivibrio xylanivorans</name>
    <dbReference type="NCBI Taxonomy" id="185007"/>
    <lineage>
        <taxon>Bacteria</taxon>
        <taxon>Bacillati</taxon>
        <taxon>Bacillota</taxon>
        <taxon>Clostridia</taxon>
        <taxon>Lachnospirales</taxon>
        <taxon>Lachnospiraceae</taxon>
        <taxon>Pseudobutyrivibrio</taxon>
    </lineage>
</organism>
<dbReference type="InterPro" id="IPR000215">
    <property type="entry name" value="Serpin_fam"/>
</dbReference>
<evidence type="ECO:0000256" key="1">
    <source>
        <dbReference type="RuleBase" id="RU000411"/>
    </source>
</evidence>
<dbReference type="InterPro" id="IPR023796">
    <property type="entry name" value="Serpin_dom"/>
</dbReference>
<dbReference type="InterPro" id="IPR036186">
    <property type="entry name" value="Serpin_sf"/>
</dbReference>
<dbReference type="EMBL" id="VTVE01000002">
    <property type="protein sequence ID" value="NEX01894.1"/>
    <property type="molecule type" value="Genomic_DNA"/>
</dbReference>
<protein>
    <recommendedName>
        <fullName evidence="4">Serpin domain-containing protein</fullName>
    </recommendedName>
</protein>
<dbReference type="Proteomes" id="UP000473091">
    <property type="component" value="Unassembled WGS sequence"/>
</dbReference>
<comment type="similarity">
    <text evidence="1">Belongs to the serpin family.</text>
</comment>
<reference evidence="5 6" key="1">
    <citation type="submission" date="2019-09" db="EMBL/GenBank/DDBJ databases">
        <authorList>
            <person name="Pidcock S.E."/>
            <person name="Huws S.A."/>
        </authorList>
    </citation>
    <scope>NUCLEOTIDE SEQUENCE [LARGE SCALE GENOMIC DNA]</scope>
    <source>
        <strain evidence="5 6">MZ8</strain>
    </source>
</reference>
<dbReference type="InterPro" id="IPR042178">
    <property type="entry name" value="Serpin_sf_1"/>
</dbReference>
<dbReference type="Gene3D" id="2.30.39.10">
    <property type="entry name" value="Alpha-1-antitrypsin, domain 1"/>
    <property type="match status" value="1"/>
</dbReference>
<dbReference type="SUPFAM" id="SSF56574">
    <property type="entry name" value="Serpins"/>
    <property type="match status" value="1"/>
</dbReference>
<feature type="signal peptide" evidence="3">
    <location>
        <begin position="1"/>
        <end position="21"/>
    </location>
</feature>
<dbReference type="InterPro" id="IPR042185">
    <property type="entry name" value="Serpin_sf_2"/>
</dbReference>
<dbReference type="PROSITE" id="PS51257">
    <property type="entry name" value="PROKAR_LIPOPROTEIN"/>
    <property type="match status" value="1"/>
</dbReference>
<feature type="domain" description="Serpin" evidence="4">
    <location>
        <begin position="65"/>
        <end position="442"/>
    </location>
</feature>
<dbReference type="Gene3D" id="3.30.497.10">
    <property type="entry name" value="Antithrombin, subunit I, domain 2"/>
    <property type="match status" value="1"/>
</dbReference>
<proteinExistence type="inferred from homology"/>
<dbReference type="Pfam" id="PF00079">
    <property type="entry name" value="Serpin"/>
    <property type="match status" value="1"/>
</dbReference>
<sequence>MKKRIISLLLVGMMTASLATACGKGNEPEPEPQEPNSSNQTLGELEHKPVDGDVSGIAGMNDFNSQLIAYVGENGYEKENYMISPTSYKAALCLAAAGANGQTQDELLKAMGFQSVDEMNAWYSMVYNETVDFNDSLEAEKESIAEIQSDPDMADYYTVDGEPDGAFRLVNSIWANEDGNPEFTQEYIDLAKEMYSAPATTVPGADLADAVNSWVSDATDGLINSITNDMSSVDLALVNALYLRAGWVDSFPEGGTVDDDFTTINSETVTKSYMCKQDDTYYYEGENGKLIILPLDYGVKAAFVLGEIDDIDTALKEATEYEVDIKLPKLDMESEFGSSVLIGYLKSQGVELAFDKYGSADFSTMSTVPVYISDIIQKTRIKTDEEGLEAAAVTAIMMTESAAMPEEKEVKTFYATEPFKFFVYTELENEENEILFYGQMVK</sequence>
<gene>
    <name evidence="5" type="ORF">F0Q01_08365</name>
</gene>
<feature type="region of interest" description="Disordered" evidence="2">
    <location>
        <begin position="22"/>
        <end position="53"/>
    </location>
</feature>
<dbReference type="RefSeq" id="WP_090488111.1">
    <property type="nucleotide sequence ID" value="NZ_VTVE01000002.1"/>
</dbReference>
<comment type="caution">
    <text evidence="5">The sequence shown here is derived from an EMBL/GenBank/DDBJ whole genome shotgun (WGS) entry which is preliminary data.</text>
</comment>
<dbReference type="AlphaFoldDB" id="A0A6M0LH66"/>
<name>A0A6M0LH66_PSEXY</name>